<proteinExistence type="predicted"/>
<feature type="chain" id="PRO_5042297856" evidence="1">
    <location>
        <begin position="26"/>
        <end position="442"/>
    </location>
</feature>
<dbReference type="PANTHER" id="PTHR36842">
    <property type="entry name" value="PROTEIN TOLB HOMOLOG"/>
    <property type="match status" value="1"/>
</dbReference>
<dbReference type="SUPFAM" id="SSF82171">
    <property type="entry name" value="DPP6 N-terminal domain-like"/>
    <property type="match status" value="1"/>
</dbReference>
<dbReference type="EMBL" id="JAVDYC010000001">
    <property type="protein sequence ID" value="MDR7327278.1"/>
    <property type="molecule type" value="Genomic_DNA"/>
</dbReference>
<feature type="signal peptide" evidence="1">
    <location>
        <begin position="1"/>
        <end position="25"/>
    </location>
</feature>
<keyword evidence="3" id="KW-1185">Reference proteome</keyword>
<gene>
    <name evidence="2" type="ORF">J2S44_007528</name>
</gene>
<keyword evidence="1" id="KW-0732">Signal</keyword>
<accession>A0AAE4A0C9</accession>
<organism evidence="2 3">
    <name type="scientific">Catenuloplanes niger</name>
    <dbReference type="NCBI Taxonomy" id="587534"/>
    <lineage>
        <taxon>Bacteria</taxon>
        <taxon>Bacillati</taxon>
        <taxon>Actinomycetota</taxon>
        <taxon>Actinomycetes</taxon>
        <taxon>Micromonosporales</taxon>
        <taxon>Micromonosporaceae</taxon>
        <taxon>Catenuloplanes</taxon>
    </lineage>
</organism>
<comment type="caution">
    <text evidence="2">The sequence shown here is derived from an EMBL/GenBank/DDBJ whole genome shotgun (WGS) entry which is preliminary data.</text>
</comment>
<sequence length="442" mass="45140">MKVRWIVAACATVPLAVMAPGPAHAAPGASERLNVTSAGVGTPEPSEPASISDDGRFAVFDSYAPGLVPGDTNEVADVFLRDRALGTTDRVAFRHDGTEPAEAADLPVISGDGRHLLFRTLDAGIVPGDTNRRKDLFVRDRLTGVTGRVTLTPAGAEPNAHAAAPAISADGRFVAYESPATNMGVVDRNGPRYPDVYLHDRETGTTELVSVAPGGGTGDSSSVAPRVSDDGRYVGFQSFATDLVADGGGAGYFVRDRWTGTTVRASLDSAGAPVADVMSPILSGDGRYVTFGTTSTGVVPGDTDDDPDVYLRDLVAGTTELISGTPSGAPAGGWSLPDALSADGRCVLFTSRAATLVPGAETGADFDVFVRDRAAGTTVRVSTSYTGGDLDSDSYGSDITADGGTVAFVSSSAEIAPGDANWNTDAYARDGVCGAAGGSPAR</sequence>
<protein>
    <submittedName>
        <fullName evidence="2">Tol biopolymer transport system component</fullName>
    </submittedName>
</protein>
<name>A0AAE4A0C9_9ACTN</name>
<dbReference type="AlphaFoldDB" id="A0AAE4A0C9"/>
<dbReference type="Proteomes" id="UP001183629">
    <property type="component" value="Unassembled WGS sequence"/>
</dbReference>
<evidence type="ECO:0000313" key="3">
    <source>
        <dbReference type="Proteomes" id="UP001183629"/>
    </source>
</evidence>
<dbReference type="RefSeq" id="WP_310424456.1">
    <property type="nucleotide sequence ID" value="NZ_JAVDYC010000001.1"/>
</dbReference>
<evidence type="ECO:0000256" key="1">
    <source>
        <dbReference type="SAM" id="SignalP"/>
    </source>
</evidence>
<reference evidence="2 3" key="1">
    <citation type="submission" date="2023-07" db="EMBL/GenBank/DDBJ databases">
        <title>Sequencing the genomes of 1000 actinobacteria strains.</title>
        <authorList>
            <person name="Klenk H.-P."/>
        </authorList>
    </citation>
    <scope>NUCLEOTIDE SEQUENCE [LARGE SCALE GENOMIC DNA]</scope>
    <source>
        <strain evidence="2 3">DSM 44711</strain>
    </source>
</reference>
<evidence type="ECO:0000313" key="2">
    <source>
        <dbReference type="EMBL" id="MDR7327278.1"/>
    </source>
</evidence>